<dbReference type="GeneID" id="108665108"/>
<keyword evidence="1" id="KW-0732">Signal</keyword>
<evidence type="ECO:0000313" key="2">
    <source>
        <dbReference type="Proteomes" id="UP000694843"/>
    </source>
</evidence>
<keyword evidence="2" id="KW-1185">Reference proteome</keyword>
<evidence type="ECO:0000313" key="3">
    <source>
        <dbReference type="RefSeq" id="XP_018007320.1"/>
    </source>
</evidence>
<dbReference type="Proteomes" id="UP000694843">
    <property type="component" value="Unplaced"/>
</dbReference>
<proteinExistence type="predicted"/>
<reference evidence="3" key="1">
    <citation type="submission" date="2025-08" db="UniProtKB">
        <authorList>
            <consortium name="RefSeq"/>
        </authorList>
    </citation>
    <scope>IDENTIFICATION</scope>
    <source>
        <tissue evidence="3">Whole organism</tissue>
    </source>
</reference>
<accession>A0A8B7N195</accession>
<gene>
    <name evidence="3" type="primary">LOC108665108</name>
</gene>
<dbReference type="AlphaFoldDB" id="A0A8B7N195"/>
<evidence type="ECO:0000256" key="1">
    <source>
        <dbReference type="SAM" id="SignalP"/>
    </source>
</evidence>
<name>A0A8B7N195_HYAAZ</name>
<dbReference type="KEGG" id="hazt:108665108"/>
<organism evidence="2 3">
    <name type="scientific">Hyalella azteca</name>
    <name type="common">Amphipod</name>
    <dbReference type="NCBI Taxonomy" id="294128"/>
    <lineage>
        <taxon>Eukaryota</taxon>
        <taxon>Metazoa</taxon>
        <taxon>Ecdysozoa</taxon>
        <taxon>Arthropoda</taxon>
        <taxon>Crustacea</taxon>
        <taxon>Multicrustacea</taxon>
        <taxon>Malacostraca</taxon>
        <taxon>Eumalacostraca</taxon>
        <taxon>Peracarida</taxon>
        <taxon>Amphipoda</taxon>
        <taxon>Senticaudata</taxon>
        <taxon>Talitrida</taxon>
        <taxon>Talitroidea</taxon>
        <taxon>Hyalellidae</taxon>
        <taxon>Hyalella</taxon>
    </lineage>
</organism>
<sequence>MMKELSMKNILTGLFTSALCFGLSMASYPDSLNVASRSSGLQGCRATTTSVRFRTLTMRGPKSMVTYRRLSITASDLVSLTIASQNIAASDVAQCARLSALANMTAFAFDGTCTTYQFNRKLCSCLGGEKVIYVANSSISYGPPATVPFSTAPYINTTVRNLEVKEYQLVNFFSDVFSQVLEPFYTDDVRALQYLYVFPGEDGGFNALDKVYLDVASCVTDVPCGVPIFVTTIWPTYYILNECGKTIQIPTLNSGERISVFSHPGFGCKTFPDGPTYNCNVTFTTATTLGIGYYGYFSGIDGSCDGYTLGAEKILSGTSENVNLCTDKWGKHFDSVTITLRGTAAAKTFKAGFFFYMSVYD</sequence>
<dbReference type="RefSeq" id="XP_018007320.1">
    <property type="nucleotide sequence ID" value="XM_018151831.2"/>
</dbReference>
<feature type="signal peptide" evidence="1">
    <location>
        <begin position="1"/>
        <end position="26"/>
    </location>
</feature>
<feature type="chain" id="PRO_5034319780" evidence="1">
    <location>
        <begin position="27"/>
        <end position="361"/>
    </location>
</feature>
<protein>
    <submittedName>
        <fullName evidence="3">Uncharacterized protein LOC108665108</fullName>
    </submittedName>
</protein>